<feature type="compositionally biased region" description="Basic and acidic residues" evidence="1">
    <location>
        <begin position="240"/>
        <end position="250"/>
    </location>
</feature>
<gene>
    <name evidence="2" type="ORF">K505DRAFT_127368</name>
</gene>
<proteinExistence type="predicted"/>
<evidence type="ECO:0000313" key="3">
    <source>
        <dbReference type="Proteomes" id="UP000799757"/>
    </source>
</evidence>
<name>A0A6A6WU61_9PLEO</name>
<accession>A0A6A6WU61</accession>
<evidence type="ECO:0000256" key="1">
    <source>
        <dbReference type="SAM" id="MobiDB-lite"/>
    </source>
</evidence>
<feature type="region of interest" description="Disordered" evidence="1">
    <location>
        <begin position="230"/>
        <end position="250"/>
    </location>
</feature>
<evidence type="ECO:0000313" key="2">
    <source>
        <dbReference type="EMBL" id="KAF2787381.1"/>
    </source>
</evidence>
<reference evidence="2" key="1">
    <citation type="journal article" date="2020" name="Stud. Mycol.">
        <title>101 Dothideomycetes genomes: a test case for predicting lifestyles and emergence of pathogens.</title>
        <authorList>
            <person name="Haridas S."/>
            <person name="Albert R."/>
            <person name="Binder M."/>
            <person name="Bloem J."/>
            <person name="Labutti K."/>
            <person name="Salamov A."/>
            <person name="Andreopoulos B."/>
            <person name="Baker S."/>
            <person name="Barry K."/>
            <person name="Bills G."/>
            <person name="Bluhm B."/>
            <person name="Cannon C."/>
            <person name="Castanera R."/>
            <person name="Culley D."/>
            <person name="Daum C."/>
            <person name="Ezra D."/>
            <person name="Gonzalez J."/>
            <person name="Henrissat B."/>
            <person name="Kuo A."/>
            <person name="Liang C."/>
            <person name="Lipzen A."/>
            <person name="Lutzoni F."/>
            <person name="Magnuson J."/>
            <person name="Mondo S."/>
            <person name="Nolan M."/>
            <person name="Ohm R."/>
            <person name="Pangilinan J."/>
            <person name="Park H.-J."/>
            <person name="Ramirez L."/>
            <person name="Alfaro M."/>
            <person name="Sun H."/>
            <person name="Tritt A."/>
            <person name="Yoshinaga Y."/>
            <person name="Zwiers L.-H."/>
            <person name="Turgeon B."/>
            <person name="Goodwin S."/>
            <person name="Spatafora J."/>
            <person name="Crous P."/>
            <person name="Grigoriev I."/>
        </authorList>
    </citation>
    <scope>NUCLEOTIDE SEQUENCE</scope>
    <source>
        <strain evidence="2">CBS 109.77</strain>
    </source>
</reference>
<keyword evidence="3" id="KW-1185">Reference proteome</keyword>
<protein>
    <submittedName>
        <fullName evidence="2">Uncharacterized protein</fullName>
    </submittedName>
</protein>
<dbReference type="Proteomes" id="UP000799757">
    <property type="component" value="Unassembled WGS sequence"/>
</dbReference>
<dbReference type="AlphaFoldDB" id="A0A6A6WU61"/>
<dbReference type="EMBL" id="MU002326">
    <property type="protein sequence ID" value="KAF2787381.1"/>
    <property type="molecule type" value="Genomic_DNA"/>
</dbReference>
<organism evidence="2 3">
    <name type="scientific">Melanomma pulvis-pyrius CBS 109.77</name>
    <dbReference type="NCBI Taxonomy" id="1314802"/>
    <lineage>
        <taxon>Eukaryota</taxon>
        <taxon>Fungi</taxon>
        <taxon>Dikarya</taxon>
        <taxon>Ascomycota</taxon>
        <taxon>Pezizomycotina</taxon>
        <taxon>Dothideomycetes</taxon>
        <taxon>Pleosporomycetidae</taxon>
        <taxon>Pleosporales</taxon>
        <taxon>Melanommataceae</taxon>
        <taxon>Melanomma</taxon>
    </lineage>
</organism>
<sequence>MQRQEIVASTMLHQVQSPCEGRIRTPTREDIRSRPSSQGLLRLATLHDLSIPPTETGSRPTVEDRFLPDEGLLRIRLLAVKSCVAVSPRPASVDAQSRRTITVSRPRSWGHWRVGRLEMRRTSLASGQPLRARLSAVWVGGSWIRHTTGERTERWTRTSGATDGEASAGGGRSGPLAEWIRFLGLSDPGGSSRERAGVQAYEAIRPVAWVQSGWAMVDGWSHDARCPHAASMNDSSGLVRGEKERRHGLW</sequence>
<feature type="region of interest" description="Disordered" evidence="1">
    <location>
        <begin position="149"/>
        <end position="173"/>
    </location>
</feature>